<gene>
    <name evidence="1" type="ORF">SIMMY50_9</name>
</gene>
<sequence length="291" mass="32293">MPANQPIHGEGDYVVDVALSSAELVYGLINHDNNTDYTSLTLRLGTPTVNTNAQHDRNTRIFAQTRPGAPKQGSTYFYYDRISLAYYLQNYPDLEVDITDDMLTMRDLIPWMNQTFGLGLVAEDVRADLIDRTPNAENRFAMSAASMAWQDSIVLKINIPPVDIATLTGDSVFDAIEVVSEHPRTYGQLYGYQVDTSGMAALLTGLPIGKLSNLNGENLTQALSTATSDYWAFDATPVVRNLYGATVRFNGRSTDQAVYPTKPDNAYMVIVDIVESECLEFEGPLVLYYTR</sequence>
<dbReference type="Pfam" id="PF25613">
    <property type="entry name" value="DUF7941"/>
    <property type="match status" value="1"/>
</dbReference>
<reference evidence="2" key="1">
    <citation type="submission" date="2016-03" db="EMBL/GenBank/DDBJ databases">
        <authorList>
            <person name="Sharma R."/>
            <person name="Simister A.R."/>
            <person name="Berg J.A."/>
            <person name="Jensen G.L."/>
            <person name="Keele B.R."/>
            <person name="Ward M.E.H."/>
            <person name="Breakwell D.P."/>
            <person name="Hope S."/>
            <person name="Grose J.H."/>
        </authorList>
    </citation>
    <scope>NUCLEOTIDE SEQUENCE [LARGE SCALE GENOMIC DNA]</scope>
</reference>
<dbReference type="EMBL" id="KU886223">
    <property type="protein sequence ID" value="ANH51471.1"/>
    <property type="molecule type" value="Genomic_DNA"/>
</dbReference>
<dbReference type="Proteomes" id="UP000222975">
    <property type="component" value="Segment"/>
</dbReference>
<evidence type="ECO:0000313" key="1">
    <source>
        <dbReference type="EMBL" id="ANH51471.1"/>
    </source>
</evidence>
<organism evidence="1 2">
    <name type="scientific">Erwinia phage vB_EamM_Simmy50</name>
    <dbReference type="NCBI Taxonomy" id="1815988"/>
    <lineage>
        <taxon>Viruses</taxon>
        <taxon>Duplodnaviria</taxon>
        <taxon>Heunggongvirae</taxon>
        <taxon>Uroviricota</taxon>
        <taxon>Caudoviricetes</taxon>
        <taxon>Chimalliviridae</taxon>
        <taxon>Agricanvirus</taxon>
        <taxon>Agricanvirus simmy50</taxon>
    </lineage>
</organism>
<name>A0A173GCQ4_9CAUD</name>
<evidence type="ECO:0000313" key="2">
    <source>
        <dbReference type="Proteomes" id="UP000222975"/>
    </source>
</evidence>
<dbReference type="InterPro" id="IPR057701">
    <property type="entry name" value="DUF7941"/>
</dbReference>
<proteinExistence type="predicted"/>
<protein>
    <submittedName>
        <fullName evidence="1">Putative virion structural protein</fullName>
    </submittedName>
</protein>
<keyword evidence="2" id="KW-1185">Reference proteome</keyword>
<accession>A0A173GCQ4</accession>